<name>A0A4R8S4F5_9MYCO</name>
<comment type="caution">
    <text evidence="6">The sequence shown here is derived from an EMBL/GenBank/DDBJ whole genome shotgun (WGS) entry which is preliminary data.</text>
</comment>
<dbReference type="InterPro" id="IPR008921">
    <property type="entry name" value="DNA_pol3_clamp-load_cplx_C"/>
</dbReference>
<dbReference type="FunFam" id="1.10.3710.10:FF:000003">
    <property type="entry name" value="ATPase, AAA family protein"/>
    <property type="match status" value="1"/>
</dbReference>
<dbReference type="FunFam" id="1.20.272.10:FF:000001">
    <property type="entry name" value="Putative AAA family ATPase"/>
    <property type="match status" value="1"/>
</dbReference>
<dbReference type="InterPro" id="IPR027417">
    <property type="entry name" value="P-loop_NTPase"/>
</dbReference>
<dbReference type="PANTHER" id="PTHR13779">
    <property type="entry name" value="WERNER HELICASE-INTERACTING PROTEIN 1 FAMILY MEMBER"/>
    <property type="match status" value="1"/>
</dbReference>
<dbReference type="CDD" id="cd18139">
    <property type="entry name" value="HLD_clamp_RarA"/>
    <property type="match status" value="1"/>
</dbReference>
<dbReference type="Gene3D" id="1.20.272.10">
    <property type="match status" value="1"/>
</dbReference>
<dbReference type="CDD" id="cd00009">
    <property type="entry name" value="AAA"/>
    <property type="match status" value="1"/>
</dbReference>
<dbReference type="Gene3D" id="1.10.3710.10">
    <property type="entry name" value="DNA polymerase III clamp loader subunits, C-terminal domain"/>
    <property type="match status" value="1"/>
</dbReference>
<sequence length="451" mass="47347">MSDSLFDVPGGGFDATPVDAGVAPNAPLAVRMRPATLDEVVGQGHLLKQGSPLRRLVDGSGAASVILYGPPGTGKTTLASLISGATGRRFEALSALSAGVKEVRAVIDDARRAAVHGRQTVLFIDEVHRFSKTQQDALLAAVENRVVLLVAATTENPSFSVVAPLLSRSLILQLQPLGDNDIREVLERAIADERGLGGAVSVDPEALSLLAQLAAGDARRALTALEVAAETADGAGSVISVEVVEQSVDRAAVRYDRDGDQHYDVVSAFIKSIRGSDVDAALHYLARMLIAGEDPRFIARRLMILASEDVGMADPTALPLAVAAAQTVQLIGMPEAQLTLTHATIHLATAPKSGAVPAALGAAMGDIRAGKAGLVPPHLRDGHYSGAAKLGNAVGYVYPHNDRDGVVAQQYPPDELVGTDYYQPTDHGNERDIGSRLDKLRAIIRRGLKRP</sequence>
<evidence type="ECO:0000313" key="7">
    <source>
        <dbReference type="Proteomes" id="UP000295117"/>
    </source>
</evidence>
<keyword evidence="3" id="KW-0547">Nucleotide-binding</keyword>
<dbReference type="SUPFAM" id="SSF52540">
    <property type="entry name" value="P-loop containing nucleoside triphosphate hydrolases"/>
    <property type="match status" value="1"/>
</dbReference>
<dbReference type="Pfam" id="PF12002">
    <property type="entry name" value="MgsA_C"/>
    <property type="match status" value="1"/>
</dbReference>
<dbReference type="Gene3D" id="3.40.50.300">
    <property type="entry name" value="P-loop containing nucleotide triphosphate hydrolases"/>
    <property type="match status" value="1"/>
</dbReference>
<dbReference type="InterPro" id="IPR032423">
    <property type="entry name" value="AAA_assoc_2"/>
</dbReference>
<dbReference type="SMART" id="SM00382">
    <property type="entry name" value="AAA"/>
    <property type="match status" value="1"/>
</dbReference>
<keyword evidence="4" id="KW-0067">ATP-binding</keyword>
<dbReference type="SUPFAM" id="SSF48019">
    <property type="entry name" value="post-AAA+ oligomerization domain-like"/>
    <property type="match status" value="1"/>
</dbReference>
<dbReference type="InterPro" id="IPR021886">
    <property type="entry name" value="MgsA_C"/>
</dbReference>
<dbReference type="EMBL" id="PECH01000004">
    <property type="protein sequence ID" value="TDZ85750.1"/>
    <property type="molecule type" value="Genomic_DNA"/>
</dbReference>
<evidence type="ECO:0000313" key="6">
    <source>
        <dbReference type="EMBL" id="TDZ85750.1"/>
    </source>
</evidence>
<accession>A0A4R8S4F5</accession>
<dbReference type="GO" id="GO:0005524">
    <property type="term" value="F:ATP binding"/>
    <property type="evidence" value="ECO:0007669"/>
    <property type="project" value="UniProtKB-KW"/>
</dbReference>
<evidence type="ECO:0000256" key="4">
    <source>
        <dbReference type="ARBA" id="ARBA00022840"/>
    </source>
</evidence>
<evidence type="ECO:0000256" key="2">
    <source>
        <dbReference type="ARBA" id="ARBA00020776"/>
    </source>
</evidence>
<dbReference type="GO" id="GO:0008047">
    <property type="term" value="F:enzyme activator activity"/>
    <property type="evidence" value="ECO:0007669"/>
    <property type="project" value="TreeGrafter"/>
</dbReference>
<dbReference type="FunFam" id="1.10.8.60:FF:000029">
    <property type="entry name" value="Replication-associated recombination protein A"/>
    <property type="match status" value="1"/>
</dbReference>
<feature type="domain" description="AAA+ ATPase" evidence="5">
    <location>
        <begin position="61"/>
        <end position="177"/>
    </location>
</feature>
<dbReference type="AlphaFoldDB" id="A0A4R8S4F5"/>
<dbReference type="InterPro" id="IPR003959">
    <property type="entry name" value="ATPase_AAA_core"/>
</dbReference>
<dbReference type="GO" id="GO:0017116">
    <property type="term" value="F:single-stranded DNA helicase activity"/>
    <property type="evidence" value="ECO:0007669"/>
    <property type="project" value="TreeGrafter"/>
</dbReference>
<dbReference type="InterPro" id="IPR003593">
    <property type="entry name" value="AAA+_ATPase"/>
</dbReference>
<dbReference type="InterPro" id="IPR051314">
    <property type="entry name" value="AAA_ATPase_RarA/MGS1/WRNIP1"/>
</dbReference>
<evidence type="ECO:0000259" key="5">
    <source>
        <dbReference type="SMART" id="SM00382"/>
    </source>
</evidence>
<dbReference type="GO" id="GO:0000731">
    <property type="term" value="P:DNA synthesis involved in DNA repair"/>
    <property type="evidence" value="ECO:0007669"/>
    <property type="project" value="TreeGrafter"/>
</dbReference>
<dbReference type="PANTHER" id="PTHR13779:SF7">
    <property type="entry name" value="ATPASE WRNIP1"/>
    <property type="match status" value="1"/>
</dbReference>
<dbReference type="RefSeq" id="WP_134070082.1">
    <property type="nucleotide sequence ID" value="NZ_PECH01000004.1"/>
</dbReference>
<dbReference type="FunFam" id="3.40.50.300:FF:000345">
    <property type="entry name" value="AAA family ATPase"/>
    <property type="match status" value="1"/>
</dbReference>
<dbReference type="Pfam" id="PF00004">
    <property type="entry name" value="AAA"/>
    <property type="match status" value="1"/>
</dbReference>
<comment type="similarity">
    <text evidence="1">Belongs to the AAA ATPase family. RarA/MGS1/WRNIP1 subfamily.</text>
</comment>
<reference evidence="6 7" key="1">
    <citation type="journal article" date="2019" name="Sci. Rep.">
        <title>Extended insight into the Mycobacterium chelonae-abscessus complex through whole genome sequencing of Mycobacterium salmoniphilum outbreak and Mycobacterium salmoniphilum-like strains.</title>
        <authorList>
            <person name="Behra P.R.K."/>
            <person name="Das S."/>
            <person name="Pettersson B.M.F."/>
            <person name="Shirreff L."/>
            <person name="DuCote T."/>
            <person name="Jacobsson K.G."/>
            <person name="Ennis D.G."/>
            <person name="Kirsebom L.A."/>
        </authorList>
    </citation>
    <scope>NUCLEOTIDE SEQUENCE [LARGE SCALE GENOMIC DNA]</scope>
    <source>
        <strain evidence="6 7">DE 4585</strain>
    </source>
</reference>
<evidence type="ECO:0000256" key="3">
    <source>
        <dbReference type="ARBA" id="ARBA00022741"/>
    </source>
</evidence>
<dbReference type="GO" id="GO:0003677">
    <property type="term" value="F:DNA binding"/>
    <property type="evidence" value="ECO:0007669"/>
    <property type="project" value="InterPro"/>
</dbReference>
<dbReference type="Proteomes" id="UP000295117">
    <property type="component" value="Unassembled WGS sequence"/>
</dbReference>
<protein>
    <recommendedName>
        <fullName evidence="2">Replication-associated recombination protein A</fullName>
    </recommendedName>
</protein>
<organism evidence="6 7">
    <name type="scientific">Mycobacteroides salmoniphilum</name>
    <dbReference type="NCBI Taxonomy" id="404941"/>
    <lineage>
        <taxon>Bacteria</taxon>
        <taxon>Bacillati</taxon>
        <taxon>Actinomycetota</taxon>
        <taxon>Actinomycetes</taxon>
        <taxon>Mycobacteriales</taxon>
        <taxon>Mycobacteriaceae</taxon>
        <taxon>Mycobacteroides</taxon>
    </lineage>
</organism>
<dbReference type="GO" id="GO:0016887">
    <property type="term" value="F:ATP hydrolysis activity"/>
    <property type="evidence" value="ECO:0007669"/>
    <property type="project" value="InterPro"/>
</dbReference>
<gene>
    <name evidence="6" type="primary">rarA</name>
    <name evidence="6" type="ORF">DE4585_01069</name>
</gene>
<dbReference type="Pfam" id="PF16193">
    <property type="entry name" value="AAA_assoc_2"/>
    <property type="match status" value="1"/>
</dbReference>
<dbReference type="Gene3D" id="1.10.8.60">
    <property type="match status" value="1"/>
</dbReference>
<dbReference type="GO" id="GO:0006261">
    <property type="term" value="P:DNA-templated DNA replication"/>
    <property type="evidence" value="ECO:0007669"/>
    <property type="project" value="TreeGrafter"/>
</dbReference>
<proteinExistence type="inferred from homology"/>
<evidence type="ECO:0000256" key="1">
    <source>
        <dbReference type="ARBA" id="ARBA00008959"/>
    </source>
</evidence>